<keyword evidence="3" id="KW-1185">Reference proteome</keyword>
<dbReference type="EMBL" id="BMAC01000364">
    <property type="protein sequence ID" value="GFP94781.1"/>
    <property type="molecule type" value="Genomic_DNA"/>
</dbReference>
<organism evidence="2 3">
    <name type="scientific">Phtheirospermum japonicum</name>
    <dbReference type="NCBI Taxonomy" id="374723"/>
    <lineage>
        <taxon>Eukaryota</taxon>
        <taxon>Viridiplantae</taxon>
        <taxon>Streptophyta</taxon>
        <taxon>Embryophyta</taxon>
        <taxon>Tracheophyta</taxon>
        <taxon>Spermatophyta</taxon>
        <taxon>Magnoliopsida</taxon>
        <taxon>eudicotyledons</taxon>
        <taxon>Gunneridae</taxon>
        <taxon>Pentapetalae</taxon>
        <taxon>asterids</taxon>
        <taxon>lamiids</taxon>
        <taxon>Lamiales</taxon>
        <taxon>Orobanchaceae</taxon>
        <taxon>Orobanchaceae incertae sedis</taxon>
        <taxon>Phtheirospermum</taxon>
    </lineage>
</organism>
<protein>
    <submittedName>
        <fullName evidence="2">Uncharacterized protein</fullName>
    </submittedName>
</protein>
<name>A0A830CK66_9LAMI</name>
<sequence length="77" mass="8742">VYIWEVLLDQKGLGKYISDTVERVFCQLSGHDPPLFPELCSQSQPKKEKEVVSPPSSSKKTRSFNDMRKEETNGVAK</sequence>
<reference evidence="2" key="1">
    <citation type="submission" date="2020-07" db="EMBL/GenBank/DDBJ databases">
        <title>Ethylene signaling mediates host invasion by parasitic plants.</title>
        <authorList>
            <person name="Yoshida S."/>
        </authorList>
    </citation>
    <scope>NUCLEOTIDE SEQUENCE</scope>
    <source>
        <strain evidence="2">Okayama</strain>
    </source>
</reference>
<dbReference type="AlphaFoldDB" id="A0A830CK66"/>
<dbReference type="OrthoDB" id="2021066at2759"/>
<evidence type="ECO:0000256" key="1">
    <source>
        <dbReference type="SAM" id="MobiDB-lite"/>
    </source>
</evidence>
<evidence type="ECO:0000313" key="3">
    <source>
        <dbReference type="Proteomes" id="UP000653305"/>
    </source>
</evidence>
<feature type="compositionally biased region" description="Basic and acidic residues" evidence="1">
    <location>
        <begin position="63"/>
        <end position="77"/>
    </location>
</feature>
<gene>
    <name evidence="2" type="ORF">PHJA_001622500</name>
</gene>
<accession>A0A830CK66</accession>
<comment type="caution">
    <text evidence="2">The sequence shown here is derived from an EMBL/GenBank/DDBJ whole genome shotgun (WGS) entry which is preliminary data.</text>
</comment>
<proteinExistence type="predicted"/>
<feature type="region of interest" description="Disordered" evidence="1">
    <location>
        <begin position="37"/>
        <end position="77"/>
    </location>
</feature>
<evidence type="ECO:0000313" key="2">
    <source>
        <dbReference type="EMBL" id="GFP94781.1"/>
    </source>
</evidence>
<feature type="non-terminal residue" evidence="2">
    <location>
        <position position="1"/>
    </location>
</feature>
<dbReference type="Proteomes" id="UP000653305">
    <property type="component" value="Unassembled WGS sequence"/>
</dbReference>